<proteinExistence type="predicted"/>
<keyword evidence="1" id="KW-0472">Membrane</keyword>
<evidence type="ECO:0000313" key="3">
    <source>
        <dbReference type="Proteomes" id="UP000682403"/>
    </source>
</evidence>
<dbReference type="RefSeq" id="WP_211561169.1">
    <property type="nucleotide sequence ID" value="NZ_JAGVRK010000001.1"/>
</dbReference>
<keyword evidence="1" id="KW-1133">Transmembrane helix</keyword>
<dbReference type="EMBL" id="JAGVRK010000001">
    <property type="protein sequence ID" value="MBS2970626.1"/>
    <property type="molecule type" value="Genomic_DNA"/>
</dbReference>
<dbReference type="Proteomes" id="UP000682403">
    <property type="component" value="Unassembled WGS sequence"/>
</dbReference>
<gene>
    <name evidence="2" type="ORF">J9317_17925</name>
</gene>
<evidence type="ECO:0008006" key="4">
    <source>
        <dbReference type="Google" id="ProtNLM"/>
    </source>
</evidence>
<organism evidence="2 3">
    <name type="scientific">Metabacillus flavus</name>
    <dbReference type="NCBI Taxonomy" id="2823519"/>
    <lineage>
        <taxon>Bacteria</taxon>
        <taxon>Bacillati</taxon>
        <taxon>Bacillota</taxon>
        <taxon>Bacilli</taxon>
        <taxon>Bacillales</taxon>
        <taxon>Bacillaceae</taxon>
        <taxon>Metabacillus</taxon>
    </lineage>
</organism>
<reference evidence="2 3" key="1">
    <citation type="submission" date="2021-04" db="EMBL/GenBank/DDBJ databases">
        <title>Metabacillus sp. strain KIGAM252 whole genome sequence.</title>
        <authorList>
            <person name="Seo M.-J."/>
            <person name="Cho E.-S."/>
            <person name="Hwang C.Y."/>
            <person name="Yoon D.J."/>
        </authorList>
    </citation>
    <scope>NUCLEOTIDE SEQUENCE [LARGE SCALE GENOMIC DNA]</scope>
    <source>
        <strain evidence="2 3">KIGAM252</strain>
    </source>
</reference>
<name>A0ABS5LJ44_9BACI</name>
<keyword evidence="1" id="KW-0812">Transmembrane</keyword>
<feature type="transmembrane region" description="Helical" evidence="1">
    <location>
        <begin position="89"/>
        <end position="110"/>
    </location>
</feature>
<feature type="transmembrane region" description="Helical" evidence="1">
    <location>
        <begin position="58"/>
        <end position="77"/>
    </location>
</feature>
<evidence type="ECO:0000256" key="1">
    <source>
        <dbReference type="SAM" id="Phobius"/>
    </source>
</evidence>
<evidence type="ECO:0000313" key="2">
    <source>
        <dbReference type="EMBL" id="MBS2970626.1"/>
    </source>
</evidence>
<sequence length="118" mass="12754">MKTALKASLSFLLFFGVLFGAAGIFLADISEHSYNALAITFGTGGALFVIWAKKTIYLWGLAFIALGGSVLFSVIVYRCFRDSEYAMGIGFLCIDAGLFIMAVFTLFACLRGKAPKNI</sequence>
<feature type="transmembrane region" description="Helical" evidence="1">
    <location>
        <begin position="33"/>
        <end position="51"/>
    </location>
</feature>
<comment type="caution">
    <text evidence="2">The sequence shown here is derived from an EMBL/GenBank/DDBJ whole genome shotgun (WGS) entry which is preliminary data.</text>
</comment>
<protein>
    <recommendedName>
        <fullName evidence="4">DUF4064 domain-containing protein</fullName>
    </recommendedName>
</protein>
<keyword evidence="3" id="KW-1185">Reference proteome</keyword>
<accession>A0ABS5LJ44</accession>